<dbReference type="EMBL" id="BAABJY010000001">
    <property type="protein sequence ID" value="GAA4855539.1"/>
    <property type="molecule type" value="Genomic_DNA"/>
</dbReference>
<dbReference type="Pfam" id="PF02517">
    <property type="entry name" value="Rce1-like"/>
    <property type="match status" value="1"/>
</dbReference>
<accession>A0ABP9DRJ3</accession>
<evidence type="ECO:0000313" key="3">
    <source>
        <dbReference type="EMBL" id="GAA4855539.1"/>
    </source>
</evidence>
<keyword evidence="1" id="KW-0812">Transmembrane</keyword>
<dbReference type="InterPro" id="IPR003675">
    <property type="entry name" value="Rce1/LyrA-like_dom"/>
</dbReference>
<evidence type="ECO:0000313" key="4">
    <source>
        <dbReference type="Proteomes" id="UP001501323"/>
    </source>
</evidence>
<dbReference type="Proteomes" id="UP001501323">
    <property type="component" value="Unassembled WGS sequence"/>
</dbReference>
<proteinExistence type="predicted"/>
<feature type="transmembrane region" description="Helical" evidence="1">
    <location>
        <begin position="182"/>
        <end position="199"/>
    </location>
</feature>
<evidence type="ECO:0000256" key="1">
    <source>
        <dbReference type="SAM" id="Phobius"/>
    </source>
</evidence>
<name>A0ABP9DRJ3_9GAMM</name>
<dbReference type="RefSeq" id="WP_345293820.1">
    <property type="nucleotide sequence ID" value="NZ_BAABJY010000001.1"/>
</dbReference>
<feature type="transmembrane region" description="Helical" evidence="1">
    <location>
        <begin position="156"/>
        <end position="176"/>
    </location>
</feature>
<comment type="caution">
    <text evidence="3">The sequence shown here is derived from an EMBL/GenBank/DDBJ whole genome shotgun (WGS) entry which is preliminary data.</text>
</comment>
<keyword evidence="4" id="KW-1185">Reference proteome</keyword>
<feature type="transmembrane region" description="Helical" evidence="1">
    <location>
        <begin position="26"/>
        <end position="52"/>
    </location>
</feature>
<sequence length="232" mass="24594">MDESPSFETGQPGNDSGSRPIAVVELVAAIGLLASGVLAGVDTYVVVLAGWLSLRLRRLRWADVGLRRPRRMLPVLLAALVVGSAWVMFDAHVVEPWLQSVTGTPVDLSRFSGLVGNTGNYLLMLLVVWGLVAIGEELAYRGYLLNRLVDVFGSGRMAWAAALLVTSVVFGVAHGYQGLSGILATGYVGLGLGLLYLAGGRNLWLPILVHGVYDTVGLTLIYLGAYPAMAAS</sequence>
<feature type="transmembrane region" description="Helical" evidence="1">
    <location>
        <begin position="73"/>
        <end position="94"/>
    </location>
</feature>
<feature type="domain" description="CAAX prenyl protease 2/Lysostaphin resistance protein A-like" evidence="2">
    <location>
        <begin position="120"/>
        <end position="215"/>
    </location>
</feature>
<organism evidence="3 4">
    <name type="scientific">Luteimonas vadosa</name>
    <dbReference type="NCBI Taxonomy" id="1165507"/>
    <lineage>
        <taxon>Bacteria</taxon>
        <taxon>Pseudomonadati</taxon>
        <taxon>Pseudomonadota</taxon>
        <taxon>Gammaproteobacteria</taxon>
        <taxon>Lysobacterales</taxon>
        <taxon>Lysobacteraceae</taxon>
        <taxon>Luteimonas</taxon>
    </lineage>
</organism>
<keyword evidence="1" id="KW-1133">Transmembrane helix</keyword>
<keyword evidence="1" id="KW-0472">Membrane</keyword>
<evidence type="ECO:0000259" key="2">
    <source>
        <dbReference type="Pfam" id="PF02517"/>
    </source>
</evidence>
<feature type="transmembrane region" description="Helical" evidence="1">
    <location>
        <begin position="114"/>
        <end position="135"/>
    </location>
</feature>
<gene>
    <name evidence="3" type="ORF">GCM10023332_03960</name>
</gene>
<reference evidence="4" key="1">
    <citation type="journal article" date="2019" name="Int. J. Syst. Evol. Microbiol.">
        <title>The Global Catalogue of Microorganisms (GCM) 10K type strain sequencing project: providing services to taxonomists for standard genome sequencing and annotation.</title>
        <authorList>
            <consortium name="The Broad Institute Genomics Platform"/>
            <consortium name="The Broad Institute Genome Sequencing Center for Infectious Disease"/>
            <person name="Wu L."/>
            <person name="Ma J."/>
        </authorList>
    </citation>
    <scope>NUCLEOTIDE SEQUENCE [LARGE SCALE GENOMIC DNA]</scope>
    <source>
        <strain evidence="4">JCM 18392</strain>
    </source>
</reference>
<protein>
    <recommendedName>
        <fullName evidence="2">CAAX prenyl protease 2/Lysostaphin resistance protein A-like domain-containing protein</fullName>
    </recommendedName>
</protein>
<feature type="transmembrane region" description="Helical" evidence="1">
    <location>
        <begin position="211"/>
        <end position="229"/>
    </location>
</feature>